<feature type="transmembrane region" description="Helical" evidence="8">
    <location>
        <begin position="61"/>
        <end position="81"/>
    </location>
</feature>
<feature type="transmembrane region" description="Helical" evidence="8">
    <location>
        <begin position="147"/>
        <end position="165"/>
    </location>
</feature>
<evidence type="ECO:0000256" key="8">
    <source>
        <dbReference type="SAM" id="Phobius"/>
    </source>
</evidence>
<name>A0A6V7GYE1_9HYME</name>
<feature type="transmembrane region" description="Helical" evidence="8">
    <location>
        <begin position="227"/>
        <end position="250"/>
    </location>
</feature>
<evidence type="ECO:0000256" key="2">
    <source>
        <dbReference type="ARBA" id="ARBA00022475"/>
    </source>
</evidence>
<keyword evidence="6" id="KW-0325">Glycoprotein</keyword>
<comment type="similarity">
    <text evidence="7">Belongs to the major facilitator superfamily. Sugar transporter (TC 2.A.1.1) family. Trehalose transporter subfamily.</text>
</comment>
<gene>
    <name evidence="10" type="ORF">MHI_LOCUS127029</name>
</gene>
<dbReference type="PROSITE" id="PS50850">
    <property type="entry name" value="MFS"/>
    <property type="match status" value="1"/>
</dbReference>
<evidence type="ECO:0000259" key="9">
    <source>
        <dbReference type="PROSITE" id="PS50850"/>
    </source>
</evidence>
<dbReference type="FunFam" id="1.20.1250.20:FF:000055">
    <property type="entry name" value="Facilitated trehalose transporter Tret1-2 homolog"/>
    <property type="match status" value="1"/>
</dbReference>
<feature type="transmembrane region" description="Helical" evidence="8">
    <location>
        <begin position="361"/>
        <end position="385"/>
    </location>
</feature>
<feature type="transmembrane region" description="Helical" evidence="8">
    <location>
        <begin position="326"/>
        <end position="349"/>
    </location>
</feature>
<keyword evidence="3 8" id="KW-0812">Transmembrane</keyword>
<dbReference type="PANTHER" id="PTHR48021">
    <property type="match status" value="1"/>
</dbReference>
<evidence type="ECO:0000256" key="5">
    <source>
        <dbReference type="ARBA" id="ARBA00023136"/>
    </source>
</evidence>
<dbReference type="AlphaFoldDB" id="A0A6V7GYE1"/>
<keyword evidence="5 8" id="KW-0472">Membrane</keyword>
<keyword evidence="11" id="KW-1185">Reference proteome</keyword>
<dbReference type="InterPro" id="IPR003663">
    <property type="entry name" value="Sugar/inositol_transpt"/>
</dbReference>
<dbReference type="Proteomes" id="UP000752696">
    <property type="component" value="Unassembled WGS sequence"/>
</dbReference>
<dbReference type="InterPro" id="IPR020846">
    <property type="entry name" value="MFS_dom"/>
</dbReference>
<feature type="transmembrane region" description="Helical" evidence="8">
    <location>
        <begin position="32"/>
        <end position="54"/>
    </location>
</feature>
<feature type="domain" description="Major facilitator superfamily (MFS) profile" evidence="9">
    <location>
        <begin position="1"/>
        <end position="417"/>
    </location>
</feature>
<reference evidence="10" key="1">
    <citation type="submission" date="2020-07" db="EMBL/GenBank/DDBJ databases">
        <authorList>
            <person name="Nazaruddin N."/>
        </authorList>
    </citation>
    <scope>NUCLEOTIDE SEQUENCE</scope>
</reference>
<dbReference type="GO" id="GO:0022857">
    <property type="term" value="F:transmembrane transporter activity"/>
    <property type="evidence" value="ECO:0007669"/>
    <property type="project" value="InterPro"/>
</dbReference>
<keyword evidence="4 8" id="KW-1133">Transmembrane helix</keyword>
<dbReference type="OrthoDB" id="4142200at2759"/>
<evidence type="ECO:0000256" key="1">
    <source>
        <dbReference type="ARBA" id="ARBA00004651"/>
    </source>
</evidence>
<sequence>MMSFGLYFGWSSPSLSLLLQNDSPIQLTTQQAAWVSSTFILGSTVGSMLCTYIINVIGRKTTLVLTAIPGLIGWMIIAFATSAWELIAGRVVCGLGNGFGYVSATMYVGEISPADTRGILTSTLTLAAKFGLFFEWAVGPFLSVRDLALVSSSIPILFFVSLISLPESPYHLMRRGRNQDAVTSLMQLRGATDVSKEMEMIEKSIKYDLANDTGLWELISVPGNRKALIVVLGLFIMQQWSGSLAILSYAELIFNETKNQLEGKYLTMILGGVQVICATINASIVDRYSRRTLLLISASGVSISTCLIALFFFLQYIEVDVSEIAWLPAAGSILYIVTYAFGLAALPFTMMSEIFPTNVKAVGSMIGMLCCNSSAFAVALSYQSIAEQCGIYAAFWFFSLIAAFGVVFTYYFVPETKKKTLQEIQEQLHGYK</sequence>
<dbReference type="InterPro" id="IPR050549">
    <property type="entry name" value="MFS_Trehalose_Transporter"/>
</dbReference>
<dbReference type="SUPFAM" id="SSF103473">
    <property type="entry name" value="MFS general substrate transporter"/>
    <property type="match status" value="1"/>
</dbReference>
<feature type="transmembrane region" description="Helical" evidence="8">
    <location>
        <begin position="87"/>
        <end position="107"/>
    </location>
</feature>
<feature type="non-terminal residue" evidence="10">
    <location>
        <position position="432"/>
    </location>
</feature>
<evidence type="ECO:0000256" key="7">
    <source>
        <dbReference type="ARBA" id="ARBA00024348"/>
    </source>
</evidence>
<evidence type="ECO:0000256" key="4">
    <source>
        <dbReference type="ARBA" id="ARBA00022989"/>
    </source>
</evidence>
<evidence type="ECO:0000256" key="3">
    <source>
        <dbReference type="ARBA" id="ARBA00022692"/>
    </source>
</evidence>
<protein>
    <recommendedName>
        <fullName evidence="9">Major facilitator superfamily (MFS) profile domain-containing protein</fullName>
    </recommendedName>
</protein>
<dbReference type="Pfam" id="PF00083">
    <property type="entry name" value="Sugar_tr"/>
    <property type="match status" value="1"/>
</dbReference>
<evidence type="ECO:0000313" key="11">
    <source>
        <dbReference type="Proteomes" id="UP000752696"/>
    </source>
</evidence>
<proteinExistence type="inferred from homology"/>
<feature type="transmembrane region" description="Helical" evidence="8">
    <location>
        <begin position="119"/>
        <end position="141"/>
    </location>
</feature>
<dbReference type="Gene3D" id="1.20.1250.20">
    <property type="entry name" value="MFS general substrate transporter like domains"/>
    <property type="match status" value="1"/>
</dbReference>
<dbReference type="InterPro" id="IPR036259">
    <property type="entry name" value="MFS_trans_sf"/>
</dbReference>
<dbReference type="GO" id="GO:0005886">
    <property type="term" value="C:plasma membrane"/>
    <property type="evidence" value="ECO:0007669"/>
    <property type="project" value="UniProtKB-SubCell"/>
</dbReference>
<feature type="transmembrane region" description="Helical" evidence="8">
    <location>
        <begin position="292"/>
        <end position="314"/>
    </location>
</feature>
<evidence type="ECO:0000256" key="6">
    <source>
        <dbReference type="ARBA" id="ARBA00023180"/>
    </source>
</evidence>
<dbReference type="InterPro" id="IPR005828">
    <property type="entry name" value="MFS_sugar_transport-like"/>
</dbReference>
<comment type="caution">
    <text evidence="10">The sequence shown here is derived from an EMBL/GenBank/DDBJ whole genome shotgun (WGS) entry which is preliminary data.</text>
</comment>
<dbReference type="PROSITE" id="PS00217">
    <property type="entry name" value="SUGAR_TRANSPORT_2"/>
    <property type="match status" value="1"/>
</dbReference>
<comment type="subcellular location">
    <subcellularLocation>
        <location evidence="1">Cell membrane</location>
        <topology evidence="1">Multi-pass membrane protein</topology>
    </subcellularLocation>
</comment>
<dbReference type="PRINTS" id="PR00171">
    <property type="entry name" value="SUGRTRNSPORT"/>
</dbReference>
<keyword evidence="2" id="KW-1003">Cell membrane</keyword>
<organism evidence="10 11">
    <name type="scientific">Heterotrigona itama</name>
    <dbReference type="NCBI Taxonomy" id="395501"/>
    <lineage>
        <taxon>Eukaryota</taxon>
        <taxon>Metazoa</taxon>
        <taxon>Ecdysozoa</taxon>
        <taxon>Arthropoda</taxon>
        <taxon>Hexapoda</taxon>
        <taxon>Insecta</taxon>
        <taxon>Pterygota</taxon>
        <taxon>Neoptera</taxon>
        <taxon>Endopterygota</taxon>
        <taxon>Hymenoptera</taxon>
        <taxon>Apocrita</taxon>
        <taxon>Aculeata</taxon>
        <taxon>Apoidea</taxon>
        <taxon>Anthophila</taxon>
        <taxon>Apidae</taxon>
        <taxon>Heterotrigona</taxon>
    </lineage>
</organism>
<dbReference type="EMBL" id="CAJDYZ010002465">
    <property type="protein sequence ID" value="CAD1469459.1"/>
    <property type="molecule type" value="Genomic_DNA"/>
</dbReference>
<dbReference type="InterPro" id="IPR005829">
    <property type="entry name" value="Sugar_transporter_CS"/>
</dbReference>
<dbReference type="PANTHER" id="PTHR48021:SF46">
    <property type="entry name" value="MAJOR FACILITATOR SUPERFAMILY (MFS) PROFILE DOMAIN-CONTAINING PROTEIN"/>
    <property type="match status" value="1"/>
</dbReference>
<feature type="transmembrane region" description="Helical" evidence="8">
    <location>
        <begin position="391"/>
        <end position="413"/>
    </location>
</feature>
<accession>A0A6V7GYE1</accession>
<evidence type="ECO:0000313" key="10">
    <source>
        <dbReference type="EMBL" id="CAD1469459.1"/>
    </source>
</evidence>
<feature type="transmembrane region" description="Helical" evidence="8">
    <location>
        <begin position="265"/>
        <end position="285"/>
    </location>
</feature>